<dbReference type="GO" id="GO:0032196">
    <property type="term" value="P:transposition"/>
    <property type="evidence" value="ECO:0007669"/>
    <property type="project" value="TreeGrafter"/>
</dbReference>
<dbReference type="InterPro" id="IPR053392">
    <property type="entry name" value="Transposase_IS30-like"/>
</dbReference>
<dbReference type="InterPro" id="IPR001584">
    <property type="entry name" value="Integrase_cat-core"/>
</dbReference>
<dbReference type="PROSITE" id="PS50994">
    <property type="entry name" value="INTEGRASE"/>
    <property type="match status" value="1"/>
</dbReference>
<dbReference type="InterPro" id="IPR051917">
    <property type="entry name" value="Transposase-Integrase"/>
</dbReference>
<gene>
    <name evidence="3" type="ORF">SAMN02745247_00132</name>
</gene>
<dbReference type="InterPro" id="IPR012337">
    <property type="entry name" value="RNaseH-like_sf"/>
</dbReference>
<reference evidence="3 4" key="1">
    <citation type="submission" date="2016-12" db="EMBL/GenBank/DDBJ databases">
        <authorList>
            <person name="Song W.-J."/>
            <person name="Kurnit D.M."/>
        </authorList>
    </citation>
    <scope>NUCLEOTIDE SEQUENCE [LARGE SCALE GENOMIC DNA]</scope>
    <source>
        <strain evidence="3 4">DSM 14810</strain>
    </source>
</reference>
<proteinExistence type="predicted"/>
<dbReference type="InterPro" id="IPR025246">
    <property type="entry name" value="IS30-like_HTH"/>
</dbReference>
<dbReference type="Pfam" id="PF13936">
    <property type="entry name" value="HTH_38"/>
    <property type="match status" value="1"/>
</dbReference>
<dbReference type="GO" id="GO:0006310">
    <property type="term" value="P:DNA recombination"/>
    <property type="evidence" value="ECO:0007669"/>
    <property type="project" value="UniProtKB-KW"/>
</dbReference>
<dbReference type="Gene3D" id="3.30.420.10">
    <property type="entry name" value="Ribonuclease H-like superfamily/Ribonuclease H"/>
    <property type="match status" value="1"/>
</dbReference>
<protein>
    <submittedName>
        <fullName evidence="3">Transposase and inactivated derivatives, IS30 family</fullName>
    </submittedName>
</protein>
<dbReference type="PANTHER" id="PTHR10948">
    <property type="entry name" value="TRANSPOSASE"/>
    <property type="match status" value="1"/>
</dbReference>
<dbReference type="NCBIfam" id="NF033563">
    <property type="entry name" value="transpos_IS30"/>
    <property type="match status" value="1"/>
</dbReference>
<sequence length="445" mass="51604">MNTQKHLTLSNRTFIEQELLQGSSFKSIGTALGKDPTTISKEVKKHRKFISKRHNAFYHCLSCTNWSICSIKGGDRATSRCIRTRTCNRLCKHCYRSYSSWACDLYKPHNCDRPHRAPYVCNDCEKATKCNIDHFLYDAKHAQAEYEKVLVSSRQGINMTPEELRQLNDLISPLVLQGQPLSHIFAVHANEIPVCRRTLYNYFDQCVFKARNIDLPRRVRYKKRKKRSEPRVKNIKQVYRNKRTYVDFERFMAAHPDYDVVEMDTVKGSRTAGKCLLTLLFRSCSFMIIILLPDCTQMSVVNAINSLCDTIGIRTFKKYFPVILTDNGSEFKNPWDIEKAETGTQRTYVFYCDPYVSNQKGRIEKNHEYIRYVIPKGRSMFKYTQEDINLMASHINSTARDSLNGATPFNLAELLLDKKIPILTGQHKVSPDEVLLKPALIEHRD</sequence>
<dbReference type="EMBL" id="FRDH01000003">
    <property type="protein sequence ID" value="SHN48704.1"/>
    <property type="molecule type" value="Genomic_DNA"/>
</dbReference>
<dbReference type="PANTHER" id="PTHR10948:SF23">
    <property type="entry name" value="TRANSPOSASE INSI FOR INSERTION SEQUENCE ELEMENT IS30A-RELATED"/>
    <property type="match status" value="1"/>
</dbReference>
<dbReference type="Proteomes" id="UP000184097">
    <property type="component" value="Unassembled WGS sequence"/>
</dbReference>
<dbReference type="RefSeq" id="WP_072700164.1">
    <property type="nucleotide sequence ID" value="NZ_FRDH01000003.1"/>
</dbReference>
<dbReference type="AlphaFoldDB" id="A0A1M7RR12"/>
<name>A0A1M7RR12_9FIRM</name>
<evidence type="ECO:0000313" key="3">
    <source>
        <dbReference type="EMBL" id="SHN48704.1"/>
    </source>
</evidence>
<dbReference type="SUPFAM" id="SSF53098">
    <property type="entry name" value="Ribonuclease H-like"/>
    <property type="match status" value="1"/>
</dbReference>
<evidence type="ECO:0000259" key="2">
    <source>
        <dbReference type="PROSITE" id="PS50994"/>
    </source>
</evidence>
<evidence type="ECO:0000256" key="1">
    <source>
        <dbReference type="ARBA" id="ARBA00023172"/>
    </source>
</evidence>
<evidence type="ECO:0000313" key="4">
    <source>
        <dbReference type="Proteomes" id="UP000184097"/>
    </source>
</evidence>
<accession>A0A1M7RR12</accession>
<dbReference type="GO" id="GO:0015074">
    <property type="term" value="P:DNA integration"/>
    <property type="evidence" value="ECO:0007669"/>
    <property type="project" value="InterPro"/>
</dbReference>
<keyword evidence="1" id="KW-0233">DNA recombination</keyword>
<dbReference type="GO" id="GO:0003676">
    <property type="term" value="F:nucleic acid binding"/>
    <property type="evidence" value="ECO:0007669"/>
    <property type="project" value="InterPro"/>
</dbReference>
<dbReference type="GO" id="GO:0004803">
    <property type="term" value="F:transposase activity"/>
    <property type="evidence" value="ECO:0007669"/>
    <property type="project" value="TreeGrafter"/>
</dbReference>
<organism evidence="3 4">
    <name type="scientific">Butyrivibrio hungatei DSM 14810</name>
    <dbReference type="NCBI Taxonomy" id="1121132"/>
    <lineage>
        <taxon>Bacteria</taxon>
        <taxon>Bacillati</taxon>
        <taxon>Bacillota</taxon>
        <taxon>Clostridia</taxon>
        <taxon>Lachnospirales</taxon>
        <taxon>Lachnospiraceae</taxon>
        <taxon>Butyrivibrio</taxon>
    </lineage>
</organism>
<feature type="domain" description="Integrase catalytic" evidence="2">
    <location>
        <begin position="252"/>
        <end position="416"/>
    </location>
</feature>
<dbReference type="InterPro" id="IPR036397">
    <property type="entry name" value="RNaseH_sf"/>
</dbReference>
<dbReference type="GO" id="GO:0005829">
    <property type="term" value="C:cytosol"/>
    <property type="evidence" value="ECO:0007669"/>
    <property type="project" value="TreeGrafter"/>
</dbReference>